<gene>
    <name evidence="6" type="ORF">RFI_09733</name>
</gene>
<protein>
    <submittedName>
        <fullName evidence="6">Cytosol aminopeptidase</fullName>
    </submittedName>
</protein>
<evidence type="ECO:0000256" key="3">
    <source>
        <dbReference type="ARBA" id="ARBA00022670"/>
    </source>
</evidence>
<dbReference type="InterPro" id="IPR011356">
    <property type="entry name" value="Leucine_aapep/pepB"/>
</dbReference>
<dbReference type="Proteomes" id="UP000023152">
    <property type="component" value="Unassembled WGS sequence"/>
</dbReference>
<dbReference type="PANTHER" id="PTHR11963:SF23">
    <property type="entry name" value="CYTOSOL AMINOPEPTIDASE"/>
    <property type="match status" value="1"/>
</dbReference>
<comment type="caution">
    <text evidence="6">The sequence shown here is derived from an EMBL/GenBank/DDBJ whole genome shotgun (WGS) entry which is preliminary data.</text>
</comment>
<dbReference type="GO" id="GO:0070006">
    <property type="term" value="F:metalloaminopeptidase activity"/>
    <property type="evidence" value="ECO:0007669"/>
    <property type="project" value="InterPro"/>
</dbReference>
<feature type="non-terminal residue" evidence="6">
    <location>
        <position position="1"/>
    </location>
</feature>
<dbReference type="PANTHER" id="PTHR11963">
    <property type="entry name" value="LEUCINE AMINOPEPTIDASE-RELATED"/>
    <property type="match status" value="1"/>
</dbReference>
<evidence type="ECO:0000256" key="1">
    <source>
        <dbReference type="ARBA" id="ARBA00009528"/>
    </source>
</evidence>
<sequence>FIHLTLPTPCLYGKHKRKSDDVKKIVLIGKGVTFDSGGYNLKTGAGSSIERMKYDMAGAAAVLGTFASLKRIFNYVGQSNNSRKREYKEGGIFFFFKNLIYDLNPYSTSCAITKGSEDAPAYEIHGCIAACENLISGNSQVNRPGDIIVAADGTTIEVNNTDAEGRLTLADAIWYAKNIIGADVIVDVATLTGAIKIALGPQIAGLFSTSDALANTLLQCSQQSGEPLWRQPLYTVYKDMLKSDIADLKNSSTTGFAGSITAGLFLQRFVENKCTLDPFKKKENPQWAHIDLAGPVWSDNKRTELSAGGATGYGVRLLTKYVLSQCVTCNSLLS</sequence>
<dbReference type="CDD" id="cd00433">
    <property type="entry name" value="Peptidase_M17"/>
    <property type="match status" value="1"/>
</dbReference>
<dbReference type="GO" id="GO:0005737">
    <property type="term" value="C:cytoplasm"/>
    <property type="evidence" value="ECO:0007669"/>
    <property type="project" value="InterPro"/>
</dbReference>
<organism evidence="6 7">
    <name type="scientific">Reticulomyxa filosa</name>
    <dbReference type="NCBI Taxonomy" id="46433"/>
    <lineage>
        <taxon>Eukaryota</taxon>
        <taxon>Sar</taxon>
        <taxon>Rhizaria</taxon>
        <taxon>Retaria</taxon>
        <taxon>Foraminifera</taxon>
        <taxon>Monothalamids</taxon>
        <taxon>Reticulomyxidae</taxon>
        <taxon>Reticulomyxa</taxon>
    </lineage>
</organism>
<name>X6NNZ6_RETFI</name>
<keyword evidence="3" id="KW-0645">Protease</keyword>
<dbReference type="EMBL" id="ASPP01007281">
    <property type="protein sequence ID" value="ETO27399.1"/>
    <property type="molecule type" value="Genomic_DNA"/>
</dbReference>
<keyword evidence="4" id="KW-0378">Hydrolase</keyword>
<evidence type="ECO:0000313" key="7">
    <source>
        <dbReference type="Proteomes" id="UP000023152"/>
    </source>
</evidence>
<proteinExistence type="inferred from homology"/>
<dbReference type="OrthoDB" id="412814at2759"/>
<evidence type="ECO:0000256" key="4">
    <source>
        <dbReference type="ARBA" id="ARBA00022801"/>
    </source>
</evidence>
<dbReference type="GO" id="GO:0006508">
    <property type="term" value="P:proteolysis"/>
    <property type="evidence" value="ECO:0007669"/>
    <property type="project" value="UniProtKB-KW"/>
</dbReference>
<dbReference type="InterPro" id="IPR000819">
    <property type="entry name" value="Peptidase_M17_C"/>
</dbReference>
<dbReference type="PRINTS" id="PR00481">
    <property type="entry name" value="LAMNOPPTDASE"/>
</dbReference>
<evidence type="ECO:0000313" key="6">
    <source>
        <dbReference type="EMBL" id="ETO27399.1"/>
    </source>
</evidence>
<dbReference type="AlphaFoldDB" id="X6NNZ6"/>
<accession>X6NNZ6</accession>
<dbReference type="SUPFAM" id="SSF53187">
    <property type="entry name" value="Zn-dependent exopeptidases"/>
    <property type="match status" value="2"/>
</dbReference>
<dbReference type="GO" id="GO:0030145">
    <property type="term" value="F:manganese ion binding"/>
    <property type="evidence" value="ECO:0007669"/>
    <property type="project" value="InterPro"/>
</dbReference>
<dbReference type="PROSITE" id="PS00631">
    <property type="entry name" value="CYTOSOL_AP"/>
    <property type="match status" value="1"/>
</dbReference>
<evidence type="ECO:0000259" key="5">
    <source>
        <dbReference type="PROSITE" id="PS00631"/>
    </source>
</evidence>
<feature type="domain" description="Cytosol aminopeptidase" evidence="5">
    <location>
        <begin position="160"/>
        <end position="167"/>
    </location>
</feature>
<keyword evidence="2 6" id="KW-0031">Aminopeptidase</keyword>
<dbReference type="Gene3D" id="3.40.630.10">
    <property type="entry name" value="Zn peptidases"/>
    <property type="match status" value="1"/>
</dbReference>
<evidence type="ECO:0000256" key="2">
    <source>
        <dbReference type="ARBA" id="ARBA00022438"/>
    </source>
</evidence>
<dbReference type="OMA" id="ESGTECH"/>
<comment type="similarity">
    <text evidence="1">Belongs to the peptidase M17 family.</text>
</comment>
<keyword evidence="7" id="KW-1185">Reference proteome</keyword>
<reference evidence="6 7" key="1">
    <citation type="journal article" date="2013" name="Curr. Biol.">
        <title>The Genome of the Foraminiferan Reticulomyxa filosa.</title>
        <authorList>
            <person name="Glockner G."/>
            <person name="Hulsmann N."/>
            <person name="Schleicher M."/>
            <person name="Noegel A.A."/>
            <person name="Eichinger L."/>
            <person name="Gallinger C."/>
            <person name="Pawlowski J."/>
            <person name="Sierra R."/>
            <person name="Euteneuer U."/>
            <person name="Pillet L."/>
            <person name="Moustafa A."/>
            <person name="Platzer M."/>
            <person name="Groth M."/>
            <person name="Szafranski K."/>
            <person name="Schliwa M."/>
        </authorList>
    </citation>
    <scope>NUCLEOTIDE SEQUENCE [LARGE SCALE GENOMIC DNA]</scope>
</reference>
<dbReference type="Pfam" id="PF00883">
    <property type="entry name" value="Peptidase_M17"/>
    <property type="match status" value="2"/>
</dbReference>